<reference evidence="1" key="1">
    <citation type="submission" date="2022-11" db="EMBL/GenBank/DDBJ databases">
        <authorList>
            <person name="Petersen C."/>
        </authorList>
    </citation>
    <scope>NUCLEOTIDE SEQUENCE</scope>
    <source>
        <strain evidence="1">IBT 20477</strain>
    </source>
</reference>
<dbReference type="EMBL" id="JAPQKQ010000009">
    <property type="protein sequence ID" value="KAJ5181684.1"/>
    <property type="molecule type" value="Genomic_DNA"/>
</dbReference>
<organism evidence="1 2">
    <name type="scientific">Penicillium cf. viridicatum</name>
    <dbReference type="NCBI Taxonomy" id="2972119"/>
    <lineage>
        <taxon>Eukaryota</taxon>
        <taxon>Fungi</taxon>
        <taxon>Dikarya</taxon>
        <taxon>Ascomycota</taxon>
        <taxon>Pezizomycotina</taxon>
        <taxon>Eurotiomycetes</taxon>
        <taxon>Eurotiomycetidae</taxon>
        <taxon>Eurotiales</taxon>
        <taxon>Aspergillaceae</taxon>
        <taxon>Penicillium</taxon>
    </lineage>
</organism>
<sequence length="87" mass="9844">MANTEASPGNITDFGDFVKDKEEELDLEELGDNETRIQDKIIKTLIPIVLVEAGELISPIKVPKDLRIEEFYLYDFSLAKKISDLTT</sequence>
<protein>
    <submittedName>
        <fullName evidence="1">Uncharacterized protein</fullName>
    </submittedName>
</protein>
<accession>A0A9W9IPK4</accession>
<gene>
    <name evidence="1" type="ORF">N7449_011831</name>
</gene>
<proteinExistence type="predicted"/>
<evidence type="ECO:0000313" key="2">
    <source>
        <dbReference type="Proteomes" id="UP001150942"/>
    </source>
</evidence>
<dbReference type="AlphaFoldDB" id="A0A9W9IPK4"/>
<comment type="caution">
    <text evidence="1">The sequence shown here is derived from an EMBL/GenBank/DDBJ whole genome shotgun (WGS) entry which is preliminary data.</text>
</comment>
<keyword evidence="2" id="KW-1185">Reference proteome</keyword>
<dbReference type="OrthoDB" id="5979581at2759"/>
<reference evidence="1" key="2">
    <citation type="journal article" date="2023" name="IMA Fungus">
        <title>Comparative genomic study of the Penicillium genus elucidates a diverse pangenome and 15 lateral gene transfer events.</title>
        <authorList>
            <person name="Petersen C."/>
            <person name="Sorensen T."/>
            <person name="Nielsen M.R."/>
            <person name="Sondergaard T.E."/>
            <person name="Sorensen J.L."/>
            <person name="Fitzpatrick D.A."/>
            <person name="Frisvad J.C."/>
            <person name="Nielsen K.L."/>
        </authorList>
    </citation>
    <scope>NUCLEOTIDE SEQUENCE</scope>
    <source>
        <strain evidence="1">IBT 20477</strain>
    </source>
</reference>
<name>A0A9W9IPK4_9EURO</name>
<dbReference type="Proteomes" id="UP001150942">
    <property type="component" value="Unassembled WGS sequence"/>
</dbReference>
<evidence type="ECO:0000313" key="1">
    <source>
        <dbReference type="EMBL" id="KAJ5181684.1"/>
    </source>
</evidence>